<evidence type="ECO:0000256" key="7">
    <source>
        <dbReference type="ARBA" id="ARBA00023054"/>
    </source>
</evidence>
<keyword evidence="8 10" id="KW-0472">Membrane</keyword>
<organism evidence="12 13">
    <name type="scientific">Saccharata proteae CBS 121410</name>
    <dbReference type="NCBI Taxonomy" id="1314787"/>
    <lineage>
        <taxon>Eukaryota</taxon>
        <taxon>Fungi</taxon>
        <taxon>Dikarya</taxon>
        <taxon>Ascomycota</taxon>
        <taxon>Pezizomycotina</taxon>
        <taxon>Dothideomycetes</taxon>
        <taxon>Dothideomycetes incertae sedis</taxon>
        <taxon>Botryosphaeriales</taxon>
        <taxon>Saccharataceae</taxon>
        <taxon>Saccharata</taxon>
    </lineage>
</organism>
<evidence type="ECO:0000313" key="13">
    <source>
        <dbReference type="Proteomes" id="UP000799776"/>
    </source>
</evidence>
<dbReference type="GO" id="GO:0061025">
    <property type="term" value="P:membrane fusion"/>
    <property type="evidence" value="ECO:0007669"/>
    <property type="project" value="UniProtKB-ARBA"/>
</dbReference>
<dbReference type="GO" id="GO:0016020">
    <property type="term" value="C:membrane"/>
    <property type="evidence" value="ECO:0007669"/>
    <property type="project" value="UniProtKB-SubCell"/>
</dbReference>
<keyword evidence="7" id="KW-0175">Coiled coil</keyword>
<feature type="region of interest" description="Disordered" evidence="9">
    <location>
        <begin position="76"/>
        <end position="162"/>
    </location>
</feature>
<comment type="caution">
    <text evidence="12">The sequence shown here is derived from an EMBL/GenBank/DDBJ whole genome shotgun (WGS) entry which is preliminary data.</text>
</comment>
<dbReference type="FunFam" id="1.20.5.110:FF:000060">
    <property type="entry name" value="SNARE complex subunit (Syn8)"/>
    <property type="match status" value="1"/>
</dbReference>
<dbReference type="Pfam" id="PF05739">
    <property type="entry name" value="SNARE"/>
    <property type="match status" value="1"/>
</dbReference>
<comment type="subcellular location">
    <subcellularLocation>
        <location evidence="2">Endomembrane system</location>
    </subcellularLocation>
    <subcellularLocation>
        <location evidence="1">Membrane</location>
        <topology evidence="1">Single-pass membrane protein</topology>
    </subcellularLocation>
</comment>
<evidence type="ECO:0000259" key="11">
    <source>
        <dbReference type="PROSITE" id="PS50192"/>
    </source>
</evidence>
<keyword evidence="4 10" id="KW-0812">Transmembrane</keyword>
<evidence type="ECO:0000313" key="12">
    <source>
        <dbReference type="EMBL" id="KAF2085153.1"/>
    </source>
</evidence>
<dbReference type="Gene3D" id="1.20.5.110">
    <property type="match status" value="1"/>
</dbReference>
<dbReference type="SMART" id="SM00397">
    <property type="entry name" value="t_SNARE"/>
    <property type="match status" value="1"/>
</dbReference>
<evidence type="ECO:0000256" key="1">
    <source>
        <dbReference type="ARBA" id="ARBA00004167"/>
    </source>
</evidence>
<dbReference type="OrthoDB" id="244190at2759"/>
<dbReference type="Proteomes" id="UP000799776">
    <property type="component" value="Unassembled WGS sequence"/>
</dbReference>
<gene>
    <name evidence="12" type="ORF">K490DRAFT_47502</name>
</gene>
<evidence type="ECO:0000256" key="4">
    <source>
        <dbReference type="ARBA" id="ARBA00022692"/>
    </source>
</evidence>
<accession>A0A9P4LXM9</accession>
<evidence type="ECO:0000256" key="10">
    <source>
        <dbReference type="SAM" id="Phobius"/>
    </source>
</evidence>
<dbReference type="GO" id="GO:0005768">
    <property type="term" value="C:endosome"/>
    <property type="evidence" value="ECO:0007669"/>
    <property type="project" value="UniProtKB-ARBA"/>
</dbReference>
<dbReference type="EMBL" id="ML978733">
    <property type="protein sequence ID" value="KAF2085153.1"/>
    <property type="molecule type" value="Genomic_DNA"/>
</dbReference>
<keyword evidence="5" id="KW-0653">Protein transport</keyword>
<feature type="domain" description="T-SNARE coiled-coil homology" evidence="11">
    <location>
        <begin position="174"/>
        <end position="236"/>
    </location>
</feature>
<keyword evidence="13" id="KW-1185">Reference proteome</keyword>
<evidence type="ECO:0000256" key="2">
    <source>
        <dbReference type="ARBA" id="ARBA00004308"/>
    </source>
</evidence>
<dbReference type="AlphaFoldDB" id="A0A9P4LXM9"/>
<feature type="transmembrane region" description="Helical" evidence="10">
    <location>
        <begin position="244"/>
        <end position="263"/>
    </location>
</feature>
<keyword evidence="6 10" id="KW-1133">Transmembrane helix</keyword>
<dbReference type="PROSITE" id="PS50192">
    <property type="entry name" value="T_SNARE"/>
    <property type="match status" value="1"/>
</dbReference>
<evidence type="ECO:0000256" key="5">
    <source>
        <dbReference type="ARBA" id="ARBA00022927"/>
    </source>
</evidence>
<sequence>MAAQLFLLADHIKLSLLERQRATSLNLPQTAQQDGQISRSLDSLRQGLDQLESQIHQSDDEDTHDQLAQLRTQYASLSSQFTSSPPPSQTSLTTPNDPTLSPDFAAAQRGRTKPTPGNKAVRFRDSPSASTTTSPDPSRAALFPYRDFPDDDDDDDRSPDHAQLDNTQIHAYHKNVLSEQDAQLDTLSASITRQRELSIQIGDELDDHALMLDEVDEGVDRHQSQLDRARGRLGKVARGARDNWSLTLIVVLIVVLVLLIAILK</sequence>
<reference evidence="12" key="1">
    <citation type="journal article" date="2020" name="Stud. Mycol.">
        <title>101 Dothideomycetes genomes: a test case for predicting lifestyles and emergence of pathogens.</title>
        <authorList>
            <person name="Haridas S."/>
            <person name="Albert R."/>
            <person name="Binder M."/>
            <person name="Bloem J."/>
            <person name="Labutti K."/>
            <person name="Salamov A."/>
            <person name="Andreopoulos B."/>
            <person name="Baker S."/>
            <person name="Barry K."/>
            <person name="Bills G."/>
            <person name="Bluhm B."/>
            <person name="Cannon C."/>
            <person name="Castanera R."/>
            <person name="Culley D."/>
            <person name="Daum C."/>
            <person name="Ezra D."/>
            <person name="Gonzalez J."/>
            <person name="Henrissat B."/>
            <person name="Kuo A."/>
            <person name="Liang C."/>
            <person name="Lipzen A."/>
            <person name="Lutzoni F."/>
            <person name="Magnuson J."/>
            <person name="Mondo S."/>
            <person name="Nolan M."/>
            <person name="Ohm R."/>
            <person name="Pangilinan J."/>
            <person name="Park H.-J."/>
            <person name="Ramirez L."/>
            <person name="Alfaro M."/>
            <person name="Sun H."/>
            <person name="Tritt A."/>
            <person name="Yoshinaga Y."/>
            <person name="Zwiers L.-H."/>
            <person name="Turgeon B."/>
            <person name="Goodwin S."/>
            <person name="Spatafora J."/>
            <person name="Crous P."/>
            <person name="Grigoriev I."/>
        </authorList>
    </citation>
    <scope>NUCLEOTIDE SEQUENCE</scope>
    <source>
        <strain evidence="12">CBS 121410</strain>
    </source>
</reference>
<evidence type="ECO:0000256" key="9">
    <source>
        <dbReference type="SAM" id="MobiDB-lite"/>
    </source>
</evidence>
<feature type="compositionally biased region" description="Low complexity" evidence="9">
    <location>
        <begin position="126"/>
        <end position="141"/>
    </location>
</feature>
<protein>
    <recommendedName>
        <fullName evidence="11">t-SNARE coiled-coil homology domain-containing protein</fullName>
    </recommendedName>
</protein>
<dbReference type="GO" id="GO:0006896">
    <property type="term" value="P:Golgi to vacuole transport"/>
    <property type="evidence" value="ECO:0007669"/>
    <property type="project" value="UniProtKB-ARBA"/>
</dbReference>
<evidence type="ECO:0000256" key="6">
    <source>
        <dbReference type="ARBA" id="ARBA00022989"/>
    </source>
</evidence>
<feature type="compositionally biased region" description="Low complexity" evidence="9">
    <location>
        <begin position="76"/>
        <end position="95"/>
    </location>
</feature>
<evidence type="ECO:0000256" key="8">
    <source>
        <dbReference type="ARBA" id="ARBA00023136"/>
    </source>
</evidence>
<dbReference type="PANTHER" id="PTHR12791">
    <property type="entry name" value="GOLGI SNARE BET1-RELATED"/>
    <property type="match status" value="1"/>
</dbReference>
<dbReference type="SUPFAM" id="SSF58038">
    <property type="entry name" value="SNARE fusion complex"/>
    <property type="match status" value="1"/>
</dbReference>
<dbReference type="CDD" id="cd15859">
    <property type="entry name" value="SNARE_SYN8"/>
    <property type="match status" value="1"/>
</dbReference>
<dbReference type="GO" id="GO:0015031">
    <property type="term" value="P:protein transport"/>
    <property type="evidence" value="ECO:0007669"/>
    <property type="project" value="UniProtKB-KW"/>
</dbReference>
<keyword evidence="3" id="KW-0813">Transport</keyword>
<proteinExistence type="predicted"/>
<evidence type="ECO:0000256" key="3">
    <source>
        <dbReference type="ARBA" id="ARBA00022448"/>
    </source>
</evidence>
<dbReference type="InterPro" id="IPR000727">
    <property type="entry name" value="T_SNARE_dom"/>
</dbReference>
<name>A0A9P4LXM9_9PEZI</name>